<feature type="compositionally biased region" description="Polar residues" evidence="2">
    <location>
        <begin position="1211"/>
        <end position="1233"/>
    </location>
</feature>
<feature type="compositionally biased region" description="Basic and acidic residues" evidence="2">
    <location>
        <begin position="687"/>
        <end position="699"/>
    </location>
</feature>
<dbReference type="EnsemblMetazoa" id="LLOJ004478-RA">
    <property type="protein sequence ID" value="LLOJ004478-PA"/>
    <property type="gene ID" value="LLOJ004478"/>
</dbReference>
<evidence type="ECO:0000313" key="4">
    <source>
        <dbReference type="Proteomes" id="UP000092461"/>
    </source>
</evidence>
<proteinExistence type="predicted"/>
<keyword evidence="1" id="KW-0175">Coiled coil</keyword>
<feature type="compositionally biased region" description="Polar residues" evidence="2">
    <location>
        <begin position="700"/>
        <end position="709"/>
    </location>
</feature>
<feature type="region of interest" description="Disordered" evidence="2">
    <location>
        <begin position="1185"/>
        <end position="1233"/>
    </location>
</feature>
<evidence type="ECO:0000256" key="2">
    <source>
        <dbReference type="SAM" id="MobiDB-lite"/>
    </source>
</evidence>
<dbReference type="AlphaFoldDB" id="A0A1B0CJ45"/>
<dbReference type="Proteomes" id="UP000092461">
    <property type="component" value="Unassembled WGS sequence"/>
</dbReference>
<dbReference type="VEuPathDB" id="VectorBase:LLONM1_009000"/>
<feature type="compositionally biased region" description="Basic and acidic residues" evidence="2">
    <location>
        <begin position="1039"/>
        <end position="1049"/>
    </location>
</feature>
<feature type="region of interest" description="Disordered" evidence="2">
    <location>
        <begin position="248"/>
        <end position="285"/>
    </location>
</feature>
<feature type="compositionally biased region" description="Polar residues" evidence="2">
    <location>
        <begin position="1050"/>
        <end position="1061"/>
    </location>
</feature>
<feature type="region of interest" description="Disordered" evidence="2">
    <location>
        <begin position="614"/>
        <end position="716"/>
    </location>
</feature>
<feature type="region of interest" description="Disordered" evidence="2">
    <location>
        <begin position="106"/>
        <end position="140"/>
    </location>
</feature>
<feature type="compositionally biased region" description="Basic and acidic residues" evidence="2">
    <location>
        <begin position="772"/>
        <end position="782"/>
    </location>
</feature>
<keyword evidence="4" id="KW-1185">Reference proteome</keyword>
<evidence type="ECO:0000313" key="3">
    <source>
        <dbReference type="EnsemblMetazoa" id="LLOJ004478-PA"/>
    </source>
</evidence>
<sequence length="1233" mass="139228">MMCDSEKNRLLRLKQVRLQSKEIAQNIRERVANEKHKQEERIKAQKIEEASRWKRRYFQEKGKQYATSLSHVGEAHAEAEKEKLLPAVPNKARVRAKPKIPEVAKKGTAVRRKSPEKIKKTSSKVVQTSPMEEEVVISSDSDSSSTLVDEFQLITSSDSTEISLPKAPSSPLIRREATIRKRPEEVLMENHPIGIQRAPEGVLTEKNCFSQVSNLLKKKSGLKEVNAFDMPPLTRSPPSRDFNQILREDVRSEKPPEEATSPRRLLNGPHRDSRAEEKAKRKKIVESPRSYNKKVHYYDHPNRFHKTYIHPEDAAVKAGPSRSQNAYEDAREDVFREKFSMKMKDIEDKERSRVEKIRSAQALEKERMRRQYENLLGRIDEGFEELSTPVLQRDEHNEELVERSEEALNPEDFSSKRKEKVPNGLLQDDLDADLLEIMGRILNKLDENKVQIIEEILSKRNPEKSDEKIEKIITQTKDIGVQSQYSPPERDTSESTVDQVEIQTVGQADKVEVVSLKDPKKKSQIQISSASTVYHSPPSALYNDICHFMKGIQQEFPLQGAPALMERASVLKNKAPAVKDKASSSKKGEKQSELLRKYITKLLQMPRTEVDALSVSSGTEIPTPNASVVNVPQNIAEEPQKDIPKDPPPKLPKKTKKTSTKCPTLNQIPVESIAEPTGRCKPQENNIRQRKEVEKERQPSKSSRASQTVPEEKELQESDLLRIKYADYTEKYMKRILKLSKLISQVRNEKNRLIAEKPLISSGSDNGLDTSTKYKDFPHRTTGESTTDMSSVSEMKSTSTGKDEQMEGNLTACKTIGLSKDSGISISRPVTSTEIRDSPEVRWIPLKRAEKAKLPAEEGAGRKTFETSKPGTLKSSSHELSTIAEMETSRIPGSSIVSNQSKVEEAFRDLKEAIERISNEIEYQRFPSFEEYVQRLAESLQDQSMVPDASGQERKLLEYFKDLSREMIFQKFPSYREFLQQEGVAAGATDTIDLEAASDNAVSEFSLPDVVAELIQRNVMDHPFRNSPTVEEMSAGKQAHAEEEAEKPSRNVSDQQTEVQPSSSSSSINLEADFRRVGLRWAANMLERTHEHQQMSSSDSSTKLNNINPNLRVPFLNFPGNESSFVDRNIAKSPEKDSPKTAAEESQEAGKPLNLLEFLNRELEKKSVSSVSIDDSSLTNSRLKSLLDSISPKEIQRTSTPVTGSKMLRSAKNSSSLTISTESKLSSIDSIKE</sequence>
<feature type="compositionally biased region" description="Basic and acidic residues" evidence="2">
    <location>
        <begin position="854"/>
        <end position="866"/>
    </location>
</feature>
<feature type="compositionally biased region" description="Polar residues" evidence="2">
    <location>
        <begin position="867"/>
        <end position="878"/>
    </location>
</feature>
<feature type="compositionally biased region" description="Basic and acidic residues" evidence="2">
    <location>
        <begin position="248"/>
        <end position="261"/>
    </location>
</feature>
<organism evidence="3 4">
    <name type="scientific">Lutzomyia longipalpis</name>
    <name type="common">Sand fly</name>
    <dbReference type="NCBI Taxonomy" id="7200"/>
    <lineage>
        <taxon>Eukaryota</taxon>
        <taxon>Metazoa</taxon>
        <taxon>Ecdysozoa</taxon>
        <taxon>Arthropoda</taxon>
        <taxon>Hexapoda</taxon>
        <taxon>Insecta</taxon>
        <taxon>Pterygota</taxon>
        <taxon>Neoptera</taxon>
        <taxon>Endopterygota</taxon>
        <taxon>Diptera</taxon>
        <taxon>Nematocera</taxon>
        <taxon>Psychodoidea</taxon>
        <taxon>Psychodidae</taxon>
        <taxon>Lutzomyia</taxon>
        <taxon>Lutzomyia</taxon>
    </lineage>
</organism>
<feature type="coiled-coil region" evidence="1">
    <location>
        <begin position="21"/>
        <end position="48"/>
    </location>
</feature>
<name>A0A1B0CJ45_LUTLO</name>
<feature type="compositionally biased region" description="Basic and acidic residues" evidence="2">
    <location>
        <begin position="269"/>
        <end position="279"/>
    </location>
</feature>
<feature type="compositionally biased region" description="Polar residues" evidence="2">
    <location>
        <begin position="783"/>
        <end position="800"/>
    </location>
</feature>
<dbReference type="EMBL" id="AJWK01014030">
    <property type="status" value="NOT_ANNOTATED_CDS"/>
    <property type="molecule type" value="Genomic_DNA"/>
</dbReference>
<evidence type="ECO:0000256" key="1">
    <source>
        <dbReference type="SAM" id="Coils"/>
    </source>
</evidence>
<feature type="compositionally biased region" description="Basic and acidic residues" evidence="2">
    <location>
        <begin position="638"/>
        <end position="648"/>
    </location>
</feature>
<feature type="region of interest" description="Disordered" evidence="2">
    <location>
        <begin position="854"/>
        <end position="878"/>
    </location>
</feature>
<feature type="region of interest" description="Disordered" evidence="2">
    <location>
        <begin position="479"/>
        <end position="498"/>
    </location>
</feature>
<feature type="region of interest" description="Disordered" evidence="2">
    <location>
        <begin position="1023"/>
        <end position="1068"/>
    </location>
</feature>
<feature type="region of interest" description="Disordered" evidence="2">
    <location>
        <begin position="399"/>
        <end position="419"/>
    </location>
</feature>
<feature type="compositionally biased region" description="Polar residues" evidence="2">
    <location>
        <begin position="614"/>
        <end position="633"/>
    </location>
</feature>
<reference evidence="3" key="1">
    <citation type="submission" date="2020-05" db="UniProtKB">
        <authorList>
            <consortium name="EnsemblMetazoa"/>
        </authorList>
    </citation>
    <scope>IDENTIFICATION</scope>
    <source>
        <strain evidence="3">Jacobina</strain>
    </source>
</reference>
<feature type="region of interest" description="Disordered" evidence="2">
    <location>
        <begin position="765"/>
        <end position="804"/>
    </location>
</feature>
<accession>A0A1B0CJ45</accession>
<dbReference type="VEuPathDB" id="VectorBase:LLOJ004478"/>
<protein>
    <submittedName>
        <fullName evidence="3">Uncharacterized protein</fullName>
    </submittedName>
</protein>